<feature type="transmembrane region" description="Helical" evidence="8">
    <location>
        <begin position="469"/>
        <end position="487"/>
    </location>
</feature>
<evidence type="ECO:0000256" key="1">
    <source>
        <dbReference type="ARBA" id="ARBA00004141"/>
    </source>
</evidence>
<dbReference type="GO" id="GO:0005794">
    <property type="term" value="C:Golgi apparatus"/>
    <property type="evidence" value="ECO:0007669"/>
    <property type="project" value="UniProtKB-ARBA"/>
</dbReference>
<evidence type="ECO:0000256" key="3">
    <source>
        <dbReference type="ARBA" id="ARBA00022679"/>
    </source>
</evidence>
<dbReference type="OrthoDB" id="1932925at2759"/>
<keyword evidence="6 8" id="KW-0472">Membrane</keyword>
<dbReference type="PANTHER" id="PTHR13533:SF1">
    <property type="entry name" value="N-ACETYLNEURAMINATE 9-O-ACETYLTRANSFERASE"/>
    <property type="match status" value="1"/>
</dbReference>
<organism evidence="10 11">
    <name type="scientific">Phaeoacremonium minimum (strain UCR-PA7)</name>
    <name type="common">Esca disease fungus</name>
    <name type="synonym">Togninia minima</name>
    <dbReference type="NCBI Taxonomy" id="1286976"/>
    <lineage>
        <taxon>Eukaryota</taxon>
        <taxon>Fungi</taxon>
        <taxon>Dikarya</taxon>
        <taxon>Ascomycota</taxon>
        <taxon>Pezizomycotina</taxon>
        <taxon>Sordariomycetes</taxon>
        <taxon>Sordariomycetidae</taxon>
        <taxon>Togniniales</taxon>
        <taxon>Togniniaceae</taxon>
        <taxon>Phaeoacremonium</taxon>
    </lineage>
</organism>
<accession>R8BFF4</accession>
<keyword evidence="11" id="KW-1185">Reference proteome</keyword>
<dbReference type="GeneID" id="19327106"/>
<evidence type="ECO:0000256" key="5">
    <source>
        <dbReference type="ARBA" id="ARBA00022989"/>
    </source>
</evidence>
<name>R8BFF4_PHAM7</name>
<feature type="transmembrane region" description="Helical" evidence="8">
    <location>
        <begin position="601"/>
        <end position="622"/>
    </location>
</feature>
<feature type="transmembrane region" description="Helical" evidence="8">
    <location>
        <begin position="305"/>
        <end position="322"/>
    </location>
</feature>
<keyword evidence="5 8" id="KW-1133">Transmembrane helix</keyword>
<feature type="transmembrane region" description="Helical" evidence="8">
    <location>
        <begin position="445"/>
        <end position="463"/>
    </location>
</feature>
<keyword evidence="7" id="KW-0325">Glycoprotein</keyword>
<evidence type="ECO:0000256" key="7">
    <source>
        <dbReference type="ARBA" id="ARBA00023180"/>
    </source>
</evidence>
<dbReference type="KEGG" id="tmn:UCRPA7_6449"/>
<feature type="transmembrane region" description="Helical" evidence="8">
    <location>
        <begin position="414"/>
        <end position="433"/>
    </location>
</feature>
<comment type="similarity">
    <text evidence="2">Belongs to the PC-esterase family. CASD1 subfamily.</text>
</comment>
<evidence type="ECO:0000256" key="8">
    <source>
        <dbReference type="SAM" id="Phobius"/>
    </source>
</evidence>
<feature type="transmembrane region" description="Helical" evidence="8">
    <location>
        <begin position="499"/>
        <end position="517"/>
    </location>
</feature>
<dbReference type="Pfam" id="PF07779">
    <property type="entry name" value="Cas1_AcylT"/>
    <property type="match status" value="1"/>
</dbReference>
<evidence type="ECO:0000256" key="6">
    <source>
        <dbReference type="ARBA" id="ARBA00023136"/>
    </source>
</evidence>
<feature type="transmembrane region" description="Helical" evidence="8">
    <location>
        <begin position="700"/>
        <end position="722"/>
    </location>
</feature>
<sequence>MHEYTRDQFKDCLRNRRVVFIGDSTTREIFWSAVTRLDHFTAERELLETFVSENPQRDLKFDVEGVHLEFIWDPWLNSTGLREELKTFRRHKSSTGDNESKQDESAALVILGAPGLFAARHGGDDYFALFRKAVDSVRPFLRKPLAPTASLTGKYEELGNQILLAPVQIPAYDKLYPERRKTITPSRIDRMNHYLNYLPATERTHVLWAYNEMTNQAPNGIREDGFHVFGGVTDRRIDMALNARCNSGLVKHGFEGERTCCVPYTSAVGGQIGMLLVAALIIPFFHWAQRPNNRSIARYLPSGDILNALTVLVGIAVICFLADKTQLLSKAEKYRDRVTLVVLCIVLGVISGVSYRQSASQLFPSTSEKGRALDSDDPGFMSRDVSNEWKGWMMVFVLLLNFQYTDNSLWPYKLFTLASSAYIFLSTFGHASYFLKTDDFSLRRFTIVLLRVNLLSWVLGYALNVNWPVYSFPRLISFWFIVTYVVLRTFKRFNHSPAHLFVKVVASALIITVLVQAQGPLEVTGRILNTFWATKWDVREIRTQFSTHRFIPYFGILAAGLSHRFSTLRNNTQPTTKRATGFLGNVDRAMSLILSPNQFTAPLQLIIIALSLLSIGIVSEVVRRVEQRDRFESFNAFTSLLQIIPFAILRNCHSSLRKHYLAIPATLSKAALEVYLLQKHIFLSGDGTGLLRTGLWRRNAGFISSAGWMLETVLLVIVLLFVSSHVHDTTQIICAWIVGEEEPDLTGRRRRLDVESGSVGLARRTGLLGGRLTLQNARVRVGVIVLLFWLWNVLYR</sequence>
<dbReference type="AlphaFoldDB" id="R8BFF4"/>
<dbReference type="GO" id="GO:0016740">
    <property type="term" value="F:transferase activity"/>
    <property type="evidence" value="ECO:0007669"/>
    <property type="project" value="UniProtKB-KW"/>
</dbReference>
<evidence type="ECO:0000259" key="9">
    <source>
        <dbReference type="Pfam" id="PF07779"/>
    </source>
</evidence>
<keyword evidence="4 8" id="KW-0812">Transmembrane</keyword>
<reference evidence="11" key="1">
    <citation type="journal article" date="2013" name="Genome Announc.">
        <title>Draft genome sequence of the ascomycete Phaeoacremonium aleophilum strain UCR-PA7, a causal agent of the esca disease complex in grapevines.</title>
        <authorList>
            <person name="Blanco-Ulate B."/>
            <person name="Rolshausen P."/>
            <person name="Cantu D."/>
        </authorList>
    </citation>
    <scope>NUCLEOTIDE SEQUENCE [LARGE SCALE GENOMIC DNA]</scope>
    <source>
        <strain evidence="11">UCR-PA7</strain>
    </source>
</reference>
<evidence type="ECO:0000256" key="4">
    <source>
        <dbReference type="ARBA" id="ARBA00022692"/>
    </source>
</evidence>
<gene>
    <name evidence="10" type="ORF">UCRPA7_6449</name>
</gene>
<dbReference type="GO" id="GO:0016020">
    <property type="term" value="C:membrane"/>
    <property type="evidence" value="ECO:0007669"/>
    <property type="project" value="UniProtKB-SubCell"/>
</dbReference>
<evidence type="ECO:0000313" key="10">
    <source>
        <dbReference type="EMBL" id="EON98030.1"/>
    </source>
</evidence>
<dbReference type="HOGENOM" id="CLU_008003_0_1_1"/>
<dbReference type="GO" id="GO:0005975">
    <property type="term" value="P:carbohydrate metabolic process"/>
    <property type="evidence" value="ECO:0007669"/>
    <property type="project" value="UniProtKB-ARBA"/>
</dbReference>
<dbReference type="RefSeq" id="XP_007917178.1">
    <property type="nucleotide sequence ID" value="XM_007918987.1"/>
</dbReference>
<feature type="transmembrane region" description="Helical" evidence="8">
    <location>
        <begin position="261"/>
        <end position="285"/>
    </location>
</feature>
<feature type="transmembrane region" description="Helical" evidence="8">
    <location>
        <begin position="777"/>
        <end position="795"/>
    </location>
</feature>
<proteinExistence type="inferred from homology"/>
<evidence type="ECO:0000256" key="2">
    <source>
        <dbReference type="ARBA" id="ARBA00010666"/>
    </source>
</evidence>
<comment type="subcellular location">
    <subcellularLocation>
        <location evidence="1">Membrane</location>
        <topology evidence="1">Multi-pass membrane protein</topology>
    </subcellularLocation>
</comment>
<evidence type="ECO:0000313" key="11">
    <source>
        <dbReference type="Proteomes" id="UP000014074"/>
    </source>
</evidence>
<dbReference type="InterPro" id="IPR012419">
    <property type="entry name" value="Cas1_AcylTrans_dom"/>
</dbReference>
<protein>
    <submittedName>
        <fullName evidence="10">Putative cas1 domain-containing protein</fullName>
    </submittedName>
</protein>
<dbReference type="Proteomes" id="UP000014074">
    <property type="component" value="Unassembled WGS sequence"/>
</dbReference>
<dbReference type="eggNOG" id="KOG1699">
    <property type="taxonomic scope" value="Eukaryota"/>
</dbReference>
<feature type="transmembrane region" description="Helical" evidence="8">
    <location>
        <begin position="334"/>
        <end position="355"/>
    </location>
</feature>
<dbReference type="PANTHER" id="PTHR13533">
    <property type="entry name" value="N-ACETYLNEURAMINATE 9-O-ACETYLTRANSFERASE"/>
    <property type="match status" value="1"/>
</dbReference>
<dbReference type="EMBL" id="KB933236">
    <property type="protein sequence ID" value="EON98030.1"/>
    <property type="molecule type" value="Genomic_DNA"/>
</dbReference>
<feature type="domain" description="Cas1p 10 TM acyl transferase" evidence="9">
    <location>
        <begin position="303"/>
        <end position="743"/>
    </location>
</feature>
<keyword evidence="3" id="KW-0808">Transferase</keyword>